<dbReference type="AlphaFoldDB" id="A0A5E4N629"/>
<organism evidence="3 4">
    <name type="scientific">Cinara cedri</name>
    <dbReference type="NCBI Taxonomy" id="506608"/>
    <lineage>
        <taxon>Eukaryota</taxon>
        <taxon>Metazoa</taxon>
        <taxon>Ecdysozoa</taxon>
        <taxon>Arthropoda</taxon>
        <taxon>Hexapoda</taxon>
        <taxon>Insecta</taxon>
        <taxon>Pterygota</taxon>
        <taxon>Neoptera</taxon>
        <taxon>Paraneoptera</taxon>
        <taxon>Hemiptera</taxon>
        <taxon>Sternorrhyncha</taxon>
        <taxon>Aphidomorpha</taxon>
        <taxon>Aphidoidea</taxon>
        <taxon>Aphididae</taxon>
        <taxon>Lachninae</taxon>
        <taxon>Cinara</taxon>
    </lineage>
</organism>
<dbReference type="InterPro" id="IPR028045">
    <property type="entry name" value="HROB"/>
</dbReference>
<sequence length="543" mass="61577">MNSIKMFELEDFDLDDEVFLNTQIPAVINKSPIKSSNNTDCDTFNFIEDNLFLNISNPNDELESLHSQNIESNHVSQKEQNKNESDLQSNIHTVLITEHVSEITKPVNKCVNKNLKLTFDDEFDSDDEAFFNTPEILHEPINSLKTNDSSNKRFNESKDYNENISNSVTHKSILKSPNIKNLNKSSFNNHLNTTVTSVKTTPKHSSRKFPGPAGLLSEDENIHSEDPADLESLDMSISIFESDKKEENLCTQANDSSFSSLPYQQFLSDFVSTDVDMLLNQFNVASLKQKILPFIASGRFFTDKIPFFVSVIKEINCLSPDPTVVLADKTGHVRGTIHRAVWNQFSCQLKLGAVLVLSKVGVSCQKIVKGFTMNITSDHLVAIYSFASEDTGEVIVTRTTDLTNKEIVNDAKRWNISNNLVSTRITAHDEIRSRMIALNNLKLHTISLNQNSQPSNLDYQTTKNVPLQTTPVKNIFVPKAPVAHNLIKNYSCNKLFEEPPAKRIRNDEYEFKNIDNYSHNERSIIENIFEGIDEEEMFNDFCC</sequence>
<gene>
    <name evidence="3" type="ORF">CINCED_3A001216</name>
</gene>
<reference evidence="3 4" key="1">
    <citation type="submission" date="2019-08" db="EMBL/GenBank/DDBJ databases">
        <authorList>
            <person name="Alioto T."/>
            <person name="Alioto T."/>
            <person name="Gomez Garrido J."/>
        </authorList>
    </citation>
    <scope>NUCLEOTIDE SEQUENCE [LARGE SCALE GENOMIC DNA]</scope>
</reference>
<evidence type="ECO:0000256" key="1">
    <source>
        <dbReference type="SAM" id="MobiDB-lite"/>
    </source>
</evidence>
<dbReference type="Proteomes" id="UP000325440">
    <property type="component" value="Unassembled WGS sequence"/>
</dbReference>
<evidence type="ECO:0000259" key="2">
    <source>
        <dbReference type="Pfam" id="PF15072"/>
    </source>
</evidence>
<dbReference type="PROSITE" id="PS50817">
    <property type="entry name" value="INTEIN_N_TER"/>
    <property type="match status" value="1"/>
</dbReference>
<accession>A0A5E4N629</accession>
<name>A0A5E4N629_9HEMI</name>
<dbReference type="PANTHER" id="PTHR14523">
    <property type="entry name" value="UNCHARACTERIZED PROTEIN C17ORF53 HOMOLOG"/>
    <property type="match status" value="1"/>
</dbReference>
<proteinExistence type="predicted"/>
<dbReference type="GO" id="GO:0016539">
    <property type="term" value="P:intein-mediated protein splicing"/>
    <property type="evidence" value="ECO:0007669"/>
    <property type="project" value="InterPro"/>
</dbReference>
<dbReference type="EMBL" id="CABPRJ010001440">
    <property type="protein sequence ID" value="VVC37011.1"/>
    <property type="molecule type" value="Genomic_DNA"/>
</dbReference>
<evidence type="ECO:0000313" key="4">
    <source>
        <dbReference type="Proteomes" id="UP000325440"/>
    </source>
</evidence>
<dbReference type="PANTHER" id="PTHR14523:SF1">
    <property type="entry name" value="HOMOLOGOUS RECOMBINATION OB-FOLD PROTEIN"/>
    <property type="match status" value="1"/>
</dbReference>
<keyword evidence="4" id="KW-1185">Reference proteome</keyword>
<dbReference type="OrthoDB" id="21443at2759"/>
<evidence type="ECO:0000313" key="3">
    <source>
        <dbReference type="EMBL" id="VVC37011.1"/>
    </source>
</evidence>
<dbReference type="Pfam" id="PF15072">
    <property type="entry name" value="HROB"/>
    <property type="match status" value="1"/>
</dbReference>
<dbReference type="InterPro" id="IPR006141">
    <property type="entry name" value="Intein_N"/>
</dbReference>
<protein>
    <recommendedName>
        <fullName evidence="2">Homologous recombination OB-fold protein OB-fold domain-containing protein</fullName>
    </recommendedName>
</protein>
<dbReference type="InterPro" id="IPR058570">
    <property type="entry name" value="HROB_OB"/>
</dbReference>
<feature type="domain" description="Homologous recombination OB-fold protein OB-fold" evidence="2">
    <location>
        <begin position="303"/>
        <end position="385"/>
    </location>
</feature>
<feature type="region of interest" description="Disordered" evidence="1">
    <location>
        <begin position="197"/>
        <end position="221"/>
    </location>
</feature>
<dbReference type="GO" id="GO:0000725">
    <property type="term" value="P:recombinational repair"/>
    <property type="evidence" value="ECO:0007669"/>
    <property type="project" value="InterPro"/>
</dbReference>